<proteinExistence type="predicted"/>
<evidence type="ECO:0000313" key="1">
    <source>
        <dbReference type="EMBL" id="KKM82262.1"/>
    </source>
</evidence>
<dbReference type="EMBL" id="LAZR01007888">
    <property type="protein sequence ID" value="KKM82262.1"/>
    <property type="molecule type" value="Genomic_DNA"/>
</dbReference>
<dbReference type="AlphaFoldDB" id="A0A0F9NLT6"/>
<reference evidence="1" key="1">
    <citation type="journal article" date="2015" name="Nature">
        <title>Complex archaea that bridge the gap between prokaryotes and eukaryotes.</title>
        <authorList>
            <person name="Spang A."/>
            <person name="Saw J.H."/>
            <person name="Jorgensen S.L."/>
            <person name="Zaremba-Niedzwiedzka K."/>
            <person name="Martijn J."/>
            <person name="Lind A.E."/>
            <person name="van Eijk R."/>
            <person name="Schleper C."/>
            <person name="Guy L."/>
            <person name="Ettema T.J."/>
        </authorList>
    </citation>
    <scope>NUCLEOTIDE SEQUENCE</scope>
</reference>
<comment type="caution">
    <text evidence="1">The sequence shown here is derived from an EMBL/GenBank/DDBJ whole genome shotgun (WGS) entry which is preliminary data.</text>
</comment>
<sequence>MNDWEKLAAELEGIVGESVKDLLESEAPKFKEGLKDLAKDLAKAKVQMHKGNDVERAVAREDFEFLTSSLQSRAAEAGLEMTEVALDTFKRVVQVVARTLLAAAKL</sequence>
<accession>A0A0F9NLT6</accession>
<protein>
    <submittedName>
        <fullName evidence="1">Uncharacterized protein</fullName>
    </submittedName>
</protein>
<name>A0A0F9NLT6_9ZZZZ</name>
<organism evidence="1">
    <name type="scientific">marine sediment metagenome</name>
    <dbReference type="NCBI Taxonomy" id="412755"/>
    <lineage>
        <taxon>unclassified sequences</taxon>
        <taxon>metagenomes</taxon>
        <taxon>ecological metagenomes</taxon>
    </lineage>
</organism>
<gene>
    <name evidence="1" type="ORF">LCGC14_1321300</name>
</gene>